<dbReference type="Proteomes" id="UP000183926">
    <property type="component" value="Unassembled WGS sequence"/>
</dbReference>
<name>A0A1I7GW53_9PROT</name>
<evidence type="ECO:0000256" key="1">
    <source>
        <dbReference type="SAM" id="Phobius"/>
    </source>
</evidence>
<organism evidence="2 3">
    <name type="scientific">Nitrosomonas eutropha</name>
    <dbReference type="NCBI Taxonomy" id="916"/>
    <lineage>
        <taxon>Bacteria</taxon>
        <taxon>Pseudomonadati</taxon>
        <taxon>Pseudomonadota</taxon>
        <taxon>Betaproteobacteria</taxon>
        <taxon>Nitrosomonadales</taxon>
        <taxon>Nitrosomonadaceae</taxon>
        <taxon>Nitrosomonas</taxon>
    </lineage>
</organism>
<keyword evidence="1" id="KW-1133">Transmembrane helix</keyword>
<dbReference type="RefSeq" id="WP_074927803.1">
    <property type="nucleotide sequence ID" value="NZ_FPBL01000003.1"/>
</dbReference>
<dbReference type="Pfam" id="PF16137">
    <property type="entry name" value="DUF4845"/>
    <property type="match status" value="1"/>
</dbReference>
<dbReference type="AlphaFoldDB" id="A0A1I7GW53"/>
<keyword evidence="1" id="KW-0812">Transmembrane</keyword>
<protein>
    <recommendedName>
        <fullName evidence="4">Transmembrane protein</fullName>
    </recommendedName>
</protein>
<feature type="transmembrane region" description="Helical" evidence="1">
    <location>
        <begin position="20"/>
        <end position="40"/>
    </location>
</feature>
<proteinExistence type="predicted"/>
<gene>
    <name evidence="2" type="ORF">SAMN05216339_103211</name>
</gene>
<dbReference type="OrthoDB" id="9133279at2"/>
<reference evidence="2 3" key="1">
    <citation type="submission" date="2016-10" db="EMBL/GenBank/DDBJ databases">
        <authorList>
            <person name="de Groot N.N."/>
        </authorList>
    </citation>
    <scope>NUCLEOTIDE SEQUENCE [LARGE SCALE GENOMIC DNA]</scope>
    <source>
        <strain evidence="2 3">Nm24</strain>
    </source>
</reference>
<keyword evidence="1" id="KW-0472">Membrane</keyword>
<evidence type="ECO:0000313" key="3">
    <source>
        <dbReference type="Proteomes" id="UP000183926"/>
    </source>
</evidence>
<dbReference type="InterPro" id="IPR032314">
    <property type="entry name" value="DUF4845"/>
</dbReference>
<sequence length="127" mass="13987">MYSSLYSSTNRGQQGISLPGLLTWSVAIILMAILGMRLIPSFIEFAAVKRALVTIASDSELRDAGAREIRLAFDKRAAVDDIKSVNGSDIVIRKQDEQLILNISYIVKKPLFANLSLLIDFDAASDR</sequence>
<evidence type="ECO:0008006" key="4">
    <source>
        <dbReference type="Google" id="ProtNLM"/>
    </source>
</evidence>
<dbReference type="EMBL" id="FPBL01000003">
    <property type="protein sequence ID" value="SFU52673.1"/>
    <property type="molecule type" value="Genomic_DNA"/>
</dbReference>
<accession>A0A1I7GW53</accession>
<evidence type="ECO:0000313" key="2">
    <source>
        <dbReference type="EMBL" id="SFU52673.1"/>
    </source>
</evidence>